<dbReference type="AlphaFoldDB" id="A0A6H5IH12"/>
<proteinExistence type="predicted"/>
<sequence length="221" mass="23446">MHCRRTCAAAAAAVAEARVAPTMWSRWERFQCTCAVALVWSAPGNASFPLKYGIPLRSKKMCVCKKYLVLYRVFALSFDTHTHTHTTRKNCQSRGKSPGFIEGISNAEIREKRGVYGHGHLGLDLGHGHGHGHLIHGHGAALAGPHTGPNTLVGPSNGPNHLAGPHIGPSSLSGAVDHGAHVSGAIAGPAIISASKAGPAHVEHHGHDDHYGESLFVHYRT</sequence>
<evidence type="ECO:0000313" key="1">
    <source>
        <dbReference type="EMBL" id="CAB0033971.1"/>
    </source>
</evidence>
<dbReference type="OrthoDB" id="7700270at2759"/>
<name>A0A6H5IH12_9HYME</name>
<evidence type="ECO:0000313" key="2">
    <source>
        <dbReference type="Proteomes" id="UP000479190"/>
    </source>
</evidence>
<reference evidence="1 2" key="1">
    <citation type="submission" date="2020-02" db="EMBL/GenBank/DDBJ databases">
        <authorList>
            <person name="Ferguson B K."/>
        </authorList>
    </citation>
    <scope>NUCLEOTIDE SEQUENCE [LARGE SCALE GENOMIC DNA]</scope>
</reference>
<gene>
    <name evidence="1" type="ORF">TBRA_LOCUS5869</name>
</gene>
<protein>
    <submittedName>
        <fullName evidence="1">Uncharacterized protein</fullName>
    </submittedName>
</protein>
<accession>A0A6H5IH12</accession>
<organism evidence="1 2">
    <name type="scientific">Trichogramma brassicae</name>
    <dbReference type="NCBI Taxonomy" id="86971"/>
    <lineage>
        <taxon>Eukaryota</taxon>
        <taxon>Metazoa</taxon>
        <taxon>Ecdysozoa</taxon>
        <taxon>Arthropoda</taxon>
        <taxon>Hexapoda</taxon>
        <taxon>Insecta</taxon>
        <taxon>Pterygota</taxon>
        <taxon>Neoptera</taxon>
        <taxon>Endopterygota</taxon>
        <taxon>Hymenoptera</taxon>
        <taxon>Apocrita</taxon>
        <taxon>Proctotrupomorpha</taxon>
        <taxon>Chalcidoidea</taxon>
        <taxon>Trichogrammatidae</taxon>
        <taxon>Trichogramma</taxon>
    </lineage>
</organism>
<dbReference type="Proteomes" id="UP000479190">
    <property type="component" value="Unassembled WGS sequence"/>
</dbReference>
<keyword evidence="2" id="KW-1185">Reference proteome</keyword>
<dbReference type="EMBL" id="CADCXV010000729">
    <property type="protein sequence ID" value="CAB0033971.1"/>
    <property type="molecule type" value="Genomic_DNA"/>
</dbReference>